<dbReference type="EMBL" id="RCZP01000002">
    <property type="protein sequence ID" value="TPG60344.1"/>
    <property type="molecule type" value="Genomic_DNA"/>
</dbReference>
<keyword evidence="4" id="KW-1185">Reference proteome</keyword>
<sequence>MRKPFLLAAALALAAGPALAQVGAPPGPPPGAAPPPQAAAPVPPPPPPGPRGPGMEGPGMMGGRMMPGEPPGPMRGWHRGPPPSRAASFHFQREDGEIHIHCAEGESTRACVDAAAVLLDRLVGAPPAR</sequence>
<protein>
    <submittedName>
        <fullName evidence="3">Uncharacterized protein</fullName>
    </submittedName>
</protein>
<evidence type="ECO:0000313" key="3">
    <source>
        <dbReference type="EMBL" id="TPG60344.1"/>
    </source>
</evidence>
<feature type="compositionally biased region" description="Pro residues" evidence="1">
    <location>
        <begin position="25"/>
        <end position="51"/>
    </location>
</feature>
<evidence type="ECO:0000256" key="1">
    <source>
        <dbReference type="SAM" id="MobiDB-lite"/>
    </source>
</evidence>
<name>A0A502GEN4_9PROT</name>
<proteinExistence type="predicted"/>
<comment type="caution">
    <text evidence="3">The sequence shown here is derived from an EMBL/GenBank/DDBJ whole genome shotgun (WGS) entry which is preliminary data.</text>
</comment>
<feature type="compositionally biased region" description="Gly residues" evidence="1">
    <location>
        <begin position="52"/>
        <end position="62"/>
    </location>
</feature>
<dbReference type="Proteomes" id="UP000317078">
    <property type="component" value="Unassembled WGS sequence"/>
</dbReference>
<reference evidence="3 4" key="1">
    <citation type="journal article" date="2019" name="Environ. Microbiol.">
        <title>Species interactions and distinct microbial communities in high Arctic permafrost affected cryosols are associated with the CH4 and CO2 gas fluxes.</title>
        <authorList>
            <person name="Altshuler I."/>
            <person name="Hamel J."/>
            <person name="Turney S."/>
            <person name="Magnuson E."/>
            <person name="Levesque R."/>
            <person name="Greer C."/>
            <person name="Whyte L.G."/>
        </authorList>
    </citation>
    <scope>NUCLEOTIDE SEQUENCE [LARGE SCALE GENOMIC DNA]</scope>
    <source>
        <strain evidence="3 4">S9.3B</strain>
    </source>
</reference>
<feature type="signal peptide" evidence="2">
    <location>
        <begin position="1"/>
        <end position="20"/>
    </location>
</feature>
<dbReference type="OrthoDB" id="8005858at2"/>
<feature type="chain" id="PRO_5021376515" evidence="2">
    <location>
        <begin position="21"/>
        <end position="129"/>
    </location>
</feature>
<dbReference type="RefSeq" id="WP_140881274.1">
    <property type="nucleotide sequence ID" value="NZ_RCZP01000002.1"/>
</dbReference>
<keyword evidence="2" id="KW-0732">Signal</keyword>
<feature type="region of interest" description="Disordered" evidence="1">
    <location>
        <begin position="19"/>
        <end position="92"/>
    </location>
</feature>
<organism evidence="3 4">
    <name type="scientific">Muricoccus nepalensis</name>
    <dbReference type="NCBI Taxonomy" id="1854500"/>
    <lineage>
        <taxon>Bacteria</taxon>
        <taxon>Pseudomonadati</taxon>
        <taxon>Pseudomonadota</taxon>
        <taxon>Alphaproteobacteria</taxon>
        <taxon>Acetobacterales</taxon>
        <taxon>Roseomonadaceae</taxon>
        <taxon>Muricoccus</taxon>
    </lineage>
</organism>
<evidence type="ECO:0000313" key="4">
    <source>
        <dbReference type="Proteomes" id="UP000317078"/>
    </source>
</evidence>
<gene>
    <name evidence="3" type="ORF">EAH89_02890</name>
</gene>
<accession>A0A502GEN4</accession>
<evidence type="ECO:0000256" key="2">
    <source>
        <dbReference type="SAM" id="SignalP"/>
    </source>
</evidence>
<dbReference type="AlphaFoldDB" id="A0A502GEN4"/>